<dbReference type="EMBL" id="LVVM01004253">
    <property type="protein sequence ID" value="OJA13256.1"/>
    <property type="molecule type" value="Genomic_DNA"/>
</dbReference>
<gene>
    <name evidence="1" type="ORF">AZE42_11182</name>
</gene>
<evidence type="ECO:0000313" key="2">
    <source>
        <dbReference type="Proteomes" id="UP000183567"/>
    </source>
</evidence>
<protein>
    <submittedName>
        <fullName evidence="1">Uncharacterized protein</fullName>
    </submittedName>
</protein>
<comment type="caution">
    <text evidence="1">The sequence shown here is derived from an EMBL/GenBank/DDBJ whole genome shotgun (WGS) entry which is preliminary data.</text>
</comment>
<reference evidence="1 2" key="1">
    <citation type="submission" date="2016-03" db="EMBL/GenBank/DDBJ databases">
        <title>Comparative genomics of the ectomycorrhizal sister species Rhizopogon vinicolor and Rhizopogon vesiculosus (Basidiomycota: Boletales) reveals a divergence of the mating type B locus.</title>
        <authorList>
            <person name="Mujic A.B."/>
            <person name="Kuo A."/>
            <person name="Tritt A."/>
            <person name="Lipzen A."/>
            <person name="Chen C."/>
            <person name="Johnson J."/>
            <person name="Sharma A."/>
            <person name="Barry K."/>
            <person name="Grigoriev I.V."/>
            <person name="Spatafora J.W."/>
        </authorList>
    </citation>
    <scope>NUCLEOTIDE SEQUENCE [LARGE SCALE GENOMIC DNA]</scope>
    <source>
        <strain evidence="1 2">AM-OR11-056</strain>
    </source>
</reference>
<proteinExistence type="predicted"/>
<dbReference type="Proteomes" id="UP000183567">
    <property type="component" value="Unassembled WGS sequence"/>
</dbReference>
<organism evidence="1 2">
    <name type="scientific">Rhizopogon vesiculosus</name>
    <dbReference type="NCBI Taxonomy" id="180088"/>
    <lineage>
        <taxon>Eukaryota</taxon>
        <taxon>Fungi</taxon>
        <taxon>Dikarya</taxon>
        <taxon>Basidiomycota</taxon>
        <taxon>Agaricomycotina</taxon>
        <taxon>Agaricomycetes</taxon>
        <taxon>Agaricomycetidae</taxon>
        <taxon>Boletales</taxon>
        <taxon>Suillineae</taxon>
        <taxon>Rhizopogonaceae</taxon>
        <taxon>Rhizopogon</taxon>
    </lineage>
</organism>
<name>A0A1J8QIP4_9AGAM</name>
<keyword evidence="2" id="KW-1185">Reference proteome</keyword>
<dbReference type="OrthoDB" id="3056321at2759"/>
<evidence type="ECO:0000313" key="1">
    <source>
        <dbReference type="EMBL" id="OJA13256.1"/>
    </source>
</evidence>
<dbReference type="AlphaFoldDB" id="A0A1J8QIP4"/>
<sequence length="265" mass="29085">MRYDELQHTGELFQYKVGWSLNSVNSWEYPRGVALEINRIHQFTLHKRNIENSAGPVQVHRWQCQVGAGMDPLSLLCESPLGKLRVYGLPPGSLESLVAALIHSSTGFPFLKDLCDSRTRANGSQAAASVGVVVCESPILPFPSSTSTMMSTTDQNTQSLSPVTCPPPVDADLLGDDVKLNASKNPVAKSGTIEEKMSDTLGQILEVLQGSTIAEERGKDVESKFWATYKRISNEYDDDFLERANDDMAIILTFVCLSLSLSMQV</sequence>
<accession>A0A1J8QIP4</accession>